<comment type="caution">
    <text evidence="2">The sequence shown here is derived from an EMBL/GenBank/DDBJ whole genome shotgun (WGS) entry which is preliminary data.</text>
</comment>
<dbReference type="PROSITE" id="PS51029">
    <property type="entry name" value="MADF"/>
    <property type="match status" value="1"/>
</dbReference>
<gene>
    <name evidence="2" type="ORF">ACAOBT_LOCUS14933</name>
</gene>
<dbReference type="EMBL" id="CAKOFQ010006918">
    <property type="protein sequence ID" value="CAH1982301.1"/>
    <property type="molecule type" value="Genomic_DNA"/>
</dbReference>
<dbReference type="OrthoDB" id="6152242at2759"/>
<sequence length="138" mass="16116">LSWTLNKNVSGRSLLNYIGKNKCLWDVKSKDYANKMKRNMSYDILFTKFKEVCPEGTRETMKKKINNIRTSFRREMKKVEDSKRTGSGADAIYEPSLWYYDLLLFTAESGRKGISNAQETDMDSNDERSMDNNKILFL</sequence>
<protein>
    <recommendedName>
        <fullName evidence="1">MADF domain-containing protein</fullName>
    </recommendedName>
</protein>
<evidence type="ECO:0000313" key="3">
    <source>
        <dbReference type="Proteomes" id="UP001152888"/>
    </source>
</evidence>
<dbReference type="AlphaFoldDB" id="A0A9P0KTT7"/>
<dbReference type="Proteomes" id="UP001152888">
    <property type="component" value="Unassembled WGS sequence"/>
</dbReference>
<dbReference type="SMART" id="SM00595">
    <property type="entry name" value="MADF"/>
    <property type="match status" value="1"/>
</dbReference>
<feature type="non-terminal residue" evidence="2">
    <location>
        <position position="138"/>
    </location>
</feature>
<reference evidence="2" key="1">
    <citation type="submission" date="2022-03" db="EMBL/GenBank/DDBJ databases">
        <authorList>
            <person name="Sayadi A."/>
        </authorList>
    </citation>
    <scope>NUCLEOTIDE SEQUENCE</scope>
</reference>
<feature type="domain" description="MADF" evidence="1">
    <location>
        <begin position="13"/>
        <end position="111"/>
    </location>
</feature>
<name>A0A9P0KTT7_ACAOB</name>
<evidence type="ECO:0000259" key="1">
    <source>
        <dbReference type="PROSITE" id="PS51029"/>
    </source>
</evidence>
<keyword evidence="3" id="KW-1185">Reference proteome</keyword>
<organism evidence="2 3">
    <name type="scientific">Acanthoscelides obtectus</name>
    <name type="common">Bean weevil</name>
    <name type="synonym">Bruchus obtectus</name>
    <dbReference type="NCBI Taxonomy" id="200917"/>
    <lineage>
        <taxon>Eukaryota</taxon>
        <taxon>Metazoa</taxon>
        <taxon>Ecdysozoa</taxon>
        <taxon>Arthropoda</taxon>
        <taxon>Hexapoda</taxon>
        <taxon>Insecta</taxon>
        <taxon>Pterygota</taxon>
        <taxon>Neoptera</taxon>
        <taxon>Endopterygota</taxon>
        <taxon>Coleoptera</taxon>
        <taxon>Polyphaga</taxon>
        <taxon>Cucujiformia</taxon>
        <taxon>Chrysomeloidea</taxon>
        <taxon>Chrysomelidae</taxon>
        <taxon>Bruchinae</taxon>
        <taxon>Bruchini</taxon>
        <taxon>Acanthoscelides</taxon>
    </lineage>
</organism>
<dbReference type="PANTHER" id="PTHR21505">
    <property type="entry name" value="MADF DOMAIN-CONTAINING PROTEIN-RELATED"/>
    <property type="match status" value="1"/>
</dbReference>
<evidence type="ECO:0000313" key="2">
    <source>
        <dbReference type="EMBL" id="CAH1982301.1"/>
    </source>
</evidence>
<proteinExistence type="predicted"/>
<dbReference type="PANTHER" id="PTHR21505:SF8">
    <property type="entry name" value="DPT-YFP REPRESSOR BY OVEREXPRESSION, ISOFORM D-RELATED"/>
    <property type="match status" value="1"/>
</dbReference>
<dbReference type="Pfam" id="PF10545">
    <property type="entry name" value="MADF_DNA_bdg"/>
    <property type="match status" value="1"/>
</dbReference>
<accession>A0A9P0KTT7</accession>
<dbReference type="InterPro" id="IPR006578">
    <property type="entry name" value="MADF-dom"/>
</dbReference>